<dbReference type="InterPro" id="IPR002347">
    <property type="entry name" value="SDR_fam"/>
</dbReference>
<accession>A0ABW7YQ44</accession>
<dbReference type="GO" id="GO:0008667">
    <property type="term" value="F:2,3-dihydro-2,3-dihydroxybenzoate dehydrogenase activity"/>
    <property type="evidence" value="ECO:0007669"/>
    <property type="project" value="UniProtKB-EC"/>
</dbReference>
<evidence type="ECO:0000256" key="1">
    <source>
        <dbReference type="ARBA" id="ARBA00006484"/>
    </source>
</evidence>
<dbReference type="Gene3D" id="3.40.50.720">
    <property type="entry name" value="NAD(P)-binding Rossmann-like Domain"/>
    <property type="match status" value="1"/>
</dbReference>
<dbReference type="SMART" id="SM00822">
    <property type="entry name" value="PKS_KR"/>
    <property type="match status" value="1"/>
</dbReference>
<dbReference type="NCBIfam" id="TIGR04316">
    <property type="entry name" value="dhbA_paeA"/>
    <property type="match status" value="1"/>
</dbReference>
<dbReference type="PANTHER" id="PTHR42879:SF2">
    <property type="entry name" value="3-OXOACYL-[ACYL-CARRIER-PROTEIN] REDUCTASE FABG"/>
    <property type="match status" value="1"/>
</dbReference>
<dbReference type="InterPro" id="IPR057326">
    <property type="entry name" value="KR_dom"/>
</dbReference>
<dbReference type="PANTHER" id="PTHR42879">
    <property type="entry name" value="3-OXOACYL-(ACYL-CARRIER-PROTEIN) REDUCTASE"/>
    <property type="match status" value="1"/>
</dbReference>
<dbReference type="RefSeq" id="WP_397081291.1">
    <property type="nucleotide sequence ID" value="NZ_JBITGY010000003.1"/>
</dbReference>
<dbReference type="PRINTS" id="PR01397">
    <property type="entry name" value="DHBDHDRGNASE"/>
</dbReference>
<evidence type="ECO:0000313" key="5">
    <source>
        <dbReference type="EMBL" id="MFI6498031.1"/>
    </source>
</evidence>
<evidence type="ECO:0000256" key="3">
    <source>
        <dbReference type="RuleBase" id="RU000363"/>
    </source>
</evidence>
<protein>
    <recommendedName>
        <fullName evidence="2">2,3-dihydro-2,3-dihydroxybenzoate dehydrogenase</fullName>
        <ecNumber evidence="2">1.3.1.28</ecNumber>
    </recommendedName>
</protein>
<evidence type="ECO:0000256" key="2">
    <source>
        <dbReference type="NCBIfam" id="TIGR04316"/>
    </source>
</evidence>
<evidence type="ECO:0000313" key="6">
    <source>
        <dbReference type="Proteomes" id="UP001612741"/>
    </source>
</evidence>
<dbReference type="InterPro" id="IPR050259">
    <property type="entry name" value="SDR"/>
</dbReference>
<dbReference type="InterPro" id="IPR003560">
    <property type="entry name" value="DHB_DH"/>
</dbReference>
<sequence length="257" mass="26096">MIISGVKDRVALVTGAAGGIGEAIVRALAAQRAAVAAVDVDAGAADALAAGLRAAGHTVTGYCADVCDSAAADTVVKRVETEMGPIAILVNVAGVLRVGPAVELEDADWAAVFAVNTSGVFHFSRAVARHMIGRRSGVIITIGSNAGGVPRMNMAAYSASKAATSMFSRCLGLELAEHGVRCNVISPGSTDTAMLRELGDLESVIAGTPENYKVGIPLRKVARPADVAAAVLFLASDEAGHITMQDLYVDGGAALRA</sequence>
<dbReference type="EMBL" id="JBITGY010000003">
    <property type="protein sequence ID" value="MFI6498031.1"/>
    <property type="molecule type" value="Genomic_DNA"/>
</dbReference>
<keyword evidence="6" id="KW-1185">Reference proteome</keyword>
<name>A0ABW7YQ44_9ACTN</name>
<comment type="caution">
    <text evidence="5">The sequence shown here is derived from an EMBL/GenBank/DDBJ whole genome shotgun (WGS) entry which is preliminary data.</text>
</comment>
<organism evidence="5 6">
    <name type="scientific">Nonomuraea typhae</name>
    <dbReference type="NCBI Taxonomy" id="2603600"/>
    <lineage>
        <taxon>Bacteria</taxon>
        <taxon>Bacillati</taxon>
        <taxon>Actinomycetota</taxon>
        <taxon>Actinomycetes</taxon>
        <taxon>Streptosporangiales</taxon>
        <taxon>Streptosporangiaceae</taxon>
        <taxon>Nonomuraea</taxon>
    </lineage>
</organism>
<reference evidence="5 6" key="1">
    <citation type="submission" date="2024-10" db="EMBL/GenBank/DDBJ databases">
        <title>The Natural Products Discovery Center: Release of the First 8490 Sequenced Strains for Exploring Actinobacteria Biosynthetic Diversity.</title>
        <authorList>
            <person name="Kalkreuter E."/>
            <person name="Kautsar S.A."/>
            <person name="Yang D."/>
            <person name="Bader C.D."/>
            <person name="Teijaro C.N."/>
            <person name="Fluegel L."/>
            <person name="Davis C.M."/>
            <person name="Simpson J.R."/>
            <person name="Lauterbach L."/>
            <person name="Steele A.D."/>
            <person name="Gui C."/>
            <person name="Meng S."/>
            <person name="Li G."/>
            <person name="Viehrig K."/>
            <person name="Ye F."/>
            <person name="Su P."/>
            <person name="Kiefer A.F."/>
            <person name="Nichols A."/>
            <person name="Cepeda A.J."/>
            <person name="Yan W."/>
            <person name="Fan B."/>
            <person name="Jiang Y."/>
            <person name="Adhikari A."/>
            <person name="Zheng C.-J."/>
            <person name="Schuster L."/>
            <person name="Cowan T.M."/>
            <person name="Smanski M.J."/>
            <person name="Chevrette M.G."/>
            <person name="De Carvalho L.P.S."/>
            <person name="Shen B."/>
        </authorList>
    </citation>
    <scope>NUCLEOTIDE SEQUENCE [LARGE SCALE GENOMIC DNA]</scope>
    <source>
        <strain evidence="5 6">NPDC050545</strain>
    </source>
</reference>
<dbReference type="Proteomes" id="UP001612741">
    <property type="component" value="Unassembled WGS sequence"/>
</dbReference>
<comment type="similarity">
    <text evidence="1 3">Belongs to the short-chain dehydrogenases/reductases (SDR) family.</text>
</comment>
<evidence type="ECO:0000259" key="4">
    <source>
        <dbReference type="SMART" id="SM00822"/>
    </source>
</evidence>
<dbReference type="EC" id="1.3.1.28" evidence="2"/>
<dbReference type="PROSITE" id="PS00061">
    <property type="entry name" value="ADH_SHORT"/>
    <property type="match status" value="1"/>
</dbReference>
<dbReference type="InterPro" id="IPR020904">
    <property type="entry name" value="Sc_DH/Rdtase_CS"/>
</dbReference>
<dbReference type="Pfam" id="PF00106">
    <property type="entry name" value="adh_short"/>
    <property type="match status" value="1"/>
</dbReference>
<dbReference type="PRINTS" id="PR00080">
    <property type="entry name" value="SDRFAMILY"/>
</dbReference>
<gene>
    <name evidence="5" type="ORF">ACIBG2_11625</name>
</gene>
<keyword evidence="5" id="KW-0560">Oxidoreductase</keyword>
<dbReference type="InterPro" id="IPR036291">
    <property type="entry name" value="NAD(P)-bd_dom_sf"/>
</dbReference>
<dbReference type="SUPFAM" id="SSF51735">
    <property type="entry name" value="NAD(P)-binding Rossmann-fold domains"/>
    <property type="match status" value="1"/>
</dbReference>
<proteinExistence type="inferred from homology"/>
<feature type="domain" description="Ketoreductase" evidence="4">
    <location>
        <begin position="9"/>
        <end position="191"/>
    </location>
</feature>